<evidence type="ECO:0000256" key="1">
    <source>
        <dbReference type="SAM" id="MobiDB-lite"/>
    </source>
</evidence>
<feature type="chain" id="PRO_5024822668" description="Excalibur calcium-binding domain-containing protein" evidence="2">
    <location>
        <begin position="20"/>
        <end position="239"/>
    </location>
</feature>
<dbReference type="PROSITE" id="PS51257">
    <property type="entry name" value="PROKAR_LIPOPROTEIN"/>
    <property type="match status" value="1"/>
</dbReference>
<feature type="region of interest" description="Disordered" evidence="1">
    <location>
        <begin position="208"/>
        <end position="239"/>
    </location>
</feature>
<keyword evidence="2" id="KW-0732">Signal</keyword>
<dbReference type="AlphaFoldDB" id="A0A640VN38"/>
<sequence length="239" mass="24645">MTARVVFAALTLAALSACAPQVPDSGQGVGFDNSFEAQRQRDAALAGGEVGVPGATDAPLPGSPEDTAAATTRILAETRPGAPDSAELNSGVAPVQASPSNPAPATINNPGISDENDFDAVAERQTIESDAARIERNRAQYEVVQPEALPTRQGGEQPNIVAFALATSHPKGQSVYARAGFGGEGRAARNCADYASPDLAQIDFLARGGPTRDRRGLDPDGDGYACDWDPAPFRTASEG</sequence>
<comment type="caution">
    <text evidence="3">The sequence shown here is derived from an EMBL/GenBank/DDBJ whole genome shotgun (WGS) entry which is preliminary data.</text>
</comment>
<name>A0A640VN38_9RHOB</name>
<evidence type="ECO:0008006" key="5">
    <source>
        <dbReference type="Google" id="ProtNLM"/>
    </source>
</evidence>
<protein>
    <recommendedName>
        <fullName evidence="5">Excalibur calcium-binding domain-containing protein</fullName>
    </recommendedName>
</protein>
<feature type="region of interest" description="Disordered" evidence="1">
    <location>
        <begin position="40"/>
        <end position="116"/>
    </location>
</feature>
<evidence type="ECO:0000256" key="2">
    <source>
        <dbReference type="SAM" id="SignalP"/>
    </source>
</evidence>
<dbReference type="EMBL" id="BLIV01000001">
    <property type="protein sequence ID" value="GFE48501.1"/>
    <property type="molecule type" value="Genomic_DNA"/>
</dbReference>
<dbReference type="OrthoDB" id="7951357at2"/>
<proteinExistence type="predicted"/>
<feature type="signal peptide" evidence="2">
    <location>
        <begin position="1"/>
        <end position="19"/>
    </location>
</feature>
<gene>
    <name evidence="3" type="ORF">So717_02540</name>
</gene>
<keyword evidence="4" id="KW-1185">Reference proteome</keyword>
<organism evidence="3 4">
    <name type="scientific">Roseobacter cerasinus</name>
    <dbReference type="NCBI Taxonomy" id="2602289"/>
    <lineage>
        <taxon>Bacteria</taxon>
        <taxon>Pseudomonadati</taxon>
        <taxon>Pseudomonadota</taxon>
        <taxon>Alphaproteobacteria</taxon>
        <taxon>Rhodobacterales</taxon>
        <taxon>Roseobacteraceae</taxon>
        <taxon>Roseobacter</taxon>
    </lineage>
</organism>
<dbReference type="Proteomes" id="UP000436522">
    <property type="component" value="Unassembled WGS sequence"/>
</dbReference>
<evidence type="ECO:0000313" key="4">
    <source>
        <dbReference type="Proteomes" id="UP000436522"/>
    </source>
</evidence>
<reference evidence="3 4" key="1">
    <citation type="submission" date="2019-12" db="EMBL/GenBank/DDBJ databases">
        <title>Roseobacter cerasinus sp. nov., isolated from seawater around aquaculture.</title>
        <authorList>
            <person name="Muramatsu S."/>
            <person name="Takabe Y."/>
            <person name="Mori K."/>
            <person name="Takaichi S."/>
            <person name="Hanada S."/>
        </authorList>
    </citation>
    <scope>NUCLEOTIDE SEQUENCE [LARGE SCALE GENOMIC DNA]</scope>
    <source>
        <strain evidence="3 4">AI77</strain>
    </source>
</reference>
<evidence type="ECO:0000313" key="3">
    <source>
        <dbReference type="EMBL" id="GFE48501.1"/>
    </source>
</evidence>
<accession>A0A640VN38</accession>